<proteinExistence type="predicted"/>
<name>A0A059EWT4_9MICR</name>
<dbReference type="VEuPathDB" id="MicrosporidiaDB:H312_03447"/>
<accession>A0A059EWT4</accession>
<dbReference type="EMBL" id="KK365338">
    <property type="protein sequence ID" value="KCZ79171.1"/>
    <property type="molecule type" value="Genomic_DNA"/>
</dbReference>
<keyword evidence="2" id="KW-1185">Reference proteome</keyword>
<sequence length="116" mass="13973">MYKKLGLEFDFTQKNSGIKDKIKFYESISKVKQIEYKHSAPLVVDERLRDLEYVLSIEKFREKYIAERNIRIQLQSQIKLLFKDEKRDDCLVPSEILKHAKEPEENPKMPYNKYCI</sequence>
<dbReference type="Proteomes" id="UP000030655">
    <property type="component" value="Unassembled WGS sequence"/>
</dbReference>
<dbReference type="AlphaFoldDB" id="A0A059EWT4"/>
<dbReference type="OrthoDB" id="10275997at2759"/>
<evidence type="ECO:0000313" key="1">
    <source>
        <dbReference type="EMBL" id="KCZ79171.1"/>
    </source>
</evidence>
<evidence type="ECO:0000313" key="2">
    <source>
        <dbReference type="Proteomes" id="UP000030655"/>
    </source>
</evidence>
<reference evidence="1 2" key="2">
    <citation type="submission" date="2014-03" db="EMBL/GenBank/DDBJ databases">
        <title>The Genome Sequence of Anncaliia algerae insect isolate PRA339.</title>
        <authorList>
            <consortium name="The Broad Institute Genome Sequencing Platform"/>
            <consortium name="The Broad Institute Genome Sequencing Center for Infectious Disease"/>
            <person name="Cuomo C."/>
            <person name="Becnel J."/>
            <person name="Sanscrainte N."/>
            <person name="Walker B."/>
            <person name="Young S.K."/>
            <person name="Zeng Q."/>
            <person name="Gargeya S."/>
            <person name="Fitzgerald M."/>
            <person name="Haas B."/>
            <person name="Abouelleil A."/>
            <person name="Alvarado L."/>
            <person name="Arachchi H.M."/>
            <person name="Berlin A.M."/>
            <person name="Chapman S.B."/>
            <person name="Dewar J."/>
            <person name="Goldberg J."/>
            <person name="Griggs A."/>
            <person name="Gujja S."/>
            <person name="Hansen M."/>
            <person name="Howarth C."/>
            <person name="Imamovic A."/>
            <person name="Larimer J."/>
            <person name="McCowan C."/>
            <person name="Murphy C."/>
            <person name="Neiman D."/>
            <person name="Pearson M."/>
            <person name="Priest M."/>
            <person name="Roberts A."/>
            <person name="Saif S."/>
            <person name="Shea T."/>
            <person name="Sisk P."/>
            <person name="Sykes S."/>
            <person name="Wortman J."/>
            <person name="Nusbaum C."/>
            <person name="Birren B."/>
        </authorList>
    </citation>
    <scope>NUCLEOTIDE SEQUENCE [LARGE SCALE GENOMIC DNA]</scope>
    <source>
        <strain evidence="1 2">PRA339</strain>
    </source>
</reference>
<gene>
    <name evidence="1" type="ORF">H312_03447</name>
</gene>
<dbReference type="HOGENOM" id="CLU_2096291_0_0_1"/>
<reference evidence="2" key="1">
    <citation type="submission" date="2013-02" db="EMBL/GenBank/DDBJ databases">
        <authorList>
            <consortium name="The Broad Institute Genome Sequencing Platform"/>
            <person name="Cuomo C."/>
            <person name="Becnel J."/>
            <person name="Sanscrainte N."/>
            <person name="Walker B."/>
            <person name="Young S.K."/>
            <person name="Zeng Q."/>
            <person name="Gargeya S."/>
            <person name="Fitzgerald M."/>
            <person name="Haas B."/>
            <person name="Abouelleil A."/>
            <person name="Alvarado L."/>
            <person name="Arachchi H.M."/>
            <person name="Berlin A.M."/>
            <person name="Chapman S.B."/>
            <person name="Dewar J."/>
            <person name="Goldberg J."/>
            <person name="Griggs A."/>
            <person name="Gujja S."/>
            <person name="Hansen M."/>
            <person name="Howarth C."/>
            <person name="Imamovic A."/>
            <person name="Larimer J."/>
            <person name="McCowan C."/>
            <person name="Murphy C."/>
            <person name="Neiman D."/>
            <person name="Pearson M."/>
            <person name="Priest M."/>
            <person name="Roberts A."/>
            <person name="Saif S."/>
            <person name="Shea T."/>
            <person name="Sisk P."/>
            <person name="Sykes S."/>
            <person name="Wortman J."/>
            <person name="Nusbaum C."/>
            <person name="Birren B."/>
        </authorList>
    </citation>
    <scope>NUCLEOTIDE SEQUENCE [LARGE SCALE GENOMIC DNA]</scope>
    <source>
        <strain evidence="2">PRA339</strain>
    </source>
</reference>
<protein>
    <submittedName>
        <fullName evidence="1">Uncharacterized protein</fullName>
    </submittedName>
</protein>
<organism evidence="1 2">
    <name type="scientific">Anncaliia algerae PRA339</name>
    <dbReference type="NCBI Taxonomy" id="1288291"/>
    <lineage>
        <taxon>Eukaryota</taxon>
        <taxon>Fungi</taxon>
        <taxon>Fungi incertae sedis</taxon>
        <taxon>Microsporidia</taxon>
        <taxon>Tubulinosematoidea</taxon>
        <taxon>Tubulinosematidae</taxon>
        <taxon>Anncaliia</taxon>
    </lineage>
</organism>